<evidence type="ECO:0000313" key="3">
    <source>
        <dbReference type="Proteomes" id="UP000034264"/>
    </source>
</evidence>
<proteinExistence type="predicted"/>
<dbReference type="InterPro" id="IPR036390">
    <property type="entry name" value="WH_DNA-bd_sf"/>
</dbReference>
<reference evidence="2 3" key="1">
    <citation type="journal article" date="2015" name="Nature">
        <title>rRNA introns, odd ribosomes, and small enigmatic genomes across a large radiation of phyla.</title>
        <authorList>
            <person name="Brown C.T."/>
            <person name="Hug L.A."/>
            <person name="Thomas B.C."/>
            <person name="Sharon I."/>
            <person name="Castelle C.J."/>
            <person name="Singh A."/>
            <person name="Wilkins M.J."/>
            <person name="Williams K.H."/>
            <person name="Banfield J.F."/>
        </authorList>
    </citation>
    <scope>NUCLEOTIDE SEQUENCE [LARGE SCALE GENOMIC DNA]</scope>
</reference>
<dbReference type="InterPro" id="IPR048846">
    <property type="entry name" value="PaaX-like_central"/>
</dbReference>
<feature type="domain" description="Transcriptional repressor PaaX-like central Cas2-like" evidence="1">
    <location>
        <begin position="104"/>
        <end position="181"/>
    </location>
</feature>
<accession>A0A0G1M5P3</accession>
<organism evidence="2 3">
    <name type="scientific">Candidatus Amesbacteria bacterium GW2011_GWC2_45_19</name>
    <dbReference type="NCBI Taxonomy" id="1618366"/>
    <lineage>
        <taxon>Bacteria</taxon>
        <taxon>Candidatus Amesiibacteriota</taxon>
    </lineage>
</organism>
<protein>
    <submittedName>
        <fullName evidence="2">Repressor in ring oxydation complex/ phenylacetic acid degradation pathway related protein (PaaX)</fullName>
    </submittedName>
</protein>
<sequence length="189" mass="22182">MNAKKVRAGIKALLSALNTNFDWMLIPSRSGTVRRMHTIHYTSFEAEFSKFYPSSVYGGMNTLRRSGLVEFRETPQGTEVRITDAGRTQVLKYQLSNLQIEPQKKWDKKWRLIFFDVEEMNRSKRNRFRELLLGLGLKPLQRSVFVYPYPCYNEMKFIREVIGVPHGVKLVTAEEIENDEELRVIFKLD</sequence>
<comment type="caution">
    <text evidence="2">The sequence shown here is derived from an EMBL/GenBank/DDBJ whole genome shotgun (WGS) entry which is preliminary data.</text>
</comment>
<dbReference type="SUPFAM" id="SSF143430">
    <property type="entry name" value="TTP0101/SSO1404-like"/>
    <property type="match status" value="1"/>
</dbReference>
<name>A0A0G1M5P3_9BACT</name>
<dbReference type="SUPFAM" id="SSF46785">
    <property type="entry name" value="Winged helix' DNA-binding domain"/>
    <property type="match status" value="1"/>
</dbReference>
<evidence type="ECO:0000313" key="2">
    <source>
        <dbReference type="EMBL" id="KKU03452.1"/>
    </source>
</evidence>
<gene>
    <name evidence="2" type="ORF">UX05_C0001G0081</name>
</gene>
<dbReference type="Proteomes" id="UP000034264">
    <property type="component" value="Unassembled WGS sequence"/>
</dbReference>
<dbReference type="EMBL" id="LCKS01000001">
    <property type="protein sequence ID" value="KKU03452.1"/>
    <property type="molecule type" value="Genomic_DNA"/>
</dbReference>
<dbReference type="Gene3D" id="3.30.70.2650">
    <property type="match status" value="1"/>
</dbReference>
<evidence type="ECO:0000259" key="1">
    <source>
        <dbReference type="Pfam" id="PF20803"/>
    </source>
</evidence>
<dbReference type="Pfam" id="PF20803">
    <property type="entry name" value="PaaX_M"/>
    <property type="match status" value="1"/>
</dbReference>
<dbReference type="AlphaFoldDB" id="A0A0G1M5P3"/>